<dbReference type="InterPro" id="IPR007110">
    <property type="entry name" value="Ig-like_dom"/>
</dbReference>
<keyword evidence="1" id="KW-1015">Disulfide bond</keyword>
<accession>A0A2B4RC41</accession>
<dbReference type="InterPro" id="IPR000859">
    <property type="entry name" value="CUB_dom"/>
</dbReference>
<dbReference type="AlphaFoldDB" id="A0A2B4RC41"/>
<evidence type="ECO:0000259" key="5">
    <source>
        <dbReference type="PROSITE" id="PS50835"/>
    </source>
</evidence>
<dbReference type="InterPro" id="IPR036179">
    <property type="entry name" value="Ig-like_dom_sf"/>
</dbReference>
<evidence type="ECO:0000256" key="3">
    <source>
        <dbReference type="SAM" id="MobiDB-lite"/>
    </source>
</evidence>
<dbReference type="Gene3D" id="2.60.120.290">
    <property type="entry name" value="Spermadhesin, CUB domain"/>
    <property type="match status" value="1"/>
</dbReference>
<feature type="compositionally biased region" description="Polar residues" evidence="3">
    <location>
        <begin position="81"/>
        <end position="90"/>
    </location>
</feature>
<dbReference type="SUPFAM" id="SSF48726">
    <property type="entry name" value="Immunoglobulin"/>
    <property type="match status" value="1"/>
</dbReference>
<evidence type="ECO:0008006" key="8">
    <source>
        <dbReference type="Google" id="ProtNLM"/>
    </source>
</evidence>
<name>A0A2B4RC41_STYPI</name>
<organism evidence="6 7">
    <name type="scientific">Stylophora pistillata</name>
    <name type="common">Smooth cauliflower coral</name>
    <dbReference type="NCBI Taxonomy" id="50429"/>
    <lineage>
        <taxon>Eukaryota</taxon>
        <taxon>Metazoa</taxon>
        <taxon>Cnidaria</taxon>
        <taxon>Anthozoa</taxon>
        <taxon>Hexacorallia</taxon>
        <taxon>Scleractinia</taxon>
        <taxon>Astrocoeniina</taxon>
        <taxon>Pocilloporidae</taxon>
        <taxon>Stylophora</taxon>
    </lineage>
</organism>
<feature type="domain" description="CUB" evidence="4">
    <location>
        <begin position="162"/>
        <end position="282"/>
    </location>
</feature>
<dbReference type="PROSITE" id="PS01180">
    <property type="entry name" value="CUB"/>
    <property type="match status" value="1"/>
</dbReference>
<dbReference type="SMART" id="SM00042">
    <property type="entry name" value="CUB"/>
    <property type="match status" value="1"/>
</dbReference>
<dbReference type="InterPro" id="IPR013783">
    <property type="entry name" value="Ig-like_fold"/>
</dbReference>
<evidence type="ECO:0000259" key="4">
    <source>
        <dbReference type="PROSITE" id="PS01180"/>
    </source>
</evidence>
<reference evidence="7" key="1">
    <citation type="journal article" date="2017" name="bioRxiv">
        <title>Comparative analysis of the genomes of Stylophora pistillata and Acropora digitifera provides evidence for extensive differences between species of corals.</title>
        <authorList>
            <person name="Voolstra C.R."/>
            <person name="Li Y."/>
            <person name="Liew Y.J."/>
            <person name="Baumgarten S."/>
            <person name="Zoccola D."/>
            <person name="Flot J.-F."/>
            <person name="Tambutte S."/>
            <person name="Allemand D."/>
            <person name="Aranda M."/>
        </authorList>
    </citation>
    <scope>NUCLEOTIDE SEQUENCE [LARGE SCALE GENOMIC DNA]</scope>
</reference>
<gene>
    <name evidence="6" type="ORF">AWC38_SpisGene21794</name>
</gene>
<feature type="domain" description="Ig-like" evidence="5">
    <location>
        <begin position="290"/>
        <end position="368"/>
    </location>
</feature>
<feature type="compositionally biased region" description="Basic and acidic residues" evidence="3">
    <location>
        <begin position="571"/>
        <end position="586"/>
    </location>
</feature>
<evidence type="ECO:0000256" key="2">
    <source>
        <dbReference type="PROSITE-ProRule" id="PRU00059"/>
    </source>
</evidence>
<evidence type="ECO:0000313" key="6">
    <source>
        <dbReference type="EMBL" id="PFX14080.1"/>
    </source>
</evidence>
<dbReference type="Pfam" id="PF13895">
    <property type="entry name" value="Ig_2"/>
    <property type="match status" value="1"/>
</dbReference>
<protein>
    <recommendedName>
        <fullName evidence="8">Ig-like domain-containing protein</fullName>
    </recommendedName>
</protein>
<dbReference type="SUPFAM" id="SSF49854">
    <property type="entry name" value="Spermadhesin, CUB domain"/>
    <property type="match status" value="1"/>
</dbReference>
<dbReference type="CDD" id="cd00096">
    <property type="entry name" value="Ig"/>
    <property type="match status" value="1"/>
</dbReference>
<dbReference type="CDD" id="cd00041">
    <property type="entry name" value="CUB"/>
    <property type="match status" value="1"/>
</dbReference>
<dbReference type="InterPro" id="IPR035914">
    <property type="entry name" value="Sperma_CUB_dom_sf"/>
</dbReference>
<dbReference type="Proteomes" id="UP000225706">
    <property type="component" value="Unassembled WGS sequence"/>
</dbReference>
<comment type="caution">
    <text evidence="6">The sequence shown here is derived from an EMBL/GenBank/DDBJ whole genome shotgun (WGS) entry which is preliminary data.</text>
</comment>
<dbReference type="Pfam" id="PF00431">
    <property type="entry name" value="CUB"/>
    <property type="match status" value="1"/>
</dbReference>
<dbReference type="EMBL" id="LSMT01000843">
    <property type="protein sequence ID" value="PFX14080.1"/>
    <property type="molecule type" value="Genomic_DNA"/>
</dbReference>
<evidence type="ECO:0000313" key="7">
    <source>
        <dbReference type="Proteomes" id="UP000225706"/>
    </source>
</evidence>
<comment type="caution">
    <text evidence="2">Lacks conserved residue(s) required for the propagation of feature annotation.</text>
</comment>
<dbReference type="OrthoDB" id="5986703at2759"/>
<dbReference type="PROSITE" id="PS50835">
    <property type="entry name" value="IG_LIKE"/>
    <property type="match status" value="1"/>
</dbReference>
<evidence type="ECO:0000256" key="1">
    <source>
        <dbReference type="ARBA" id="ARBA00023157"/>
    </source>
</evidence>
<feature type="region of interest" description="Disordered" evidence="3">
    <location>
        <begin position="76"/>
        <end position="99"/>
    </location>
</feature>
<proteinExistence type="predicted"/>
<feature type="region of interest" description="Disordered" evidence="3">
    <location>
        <begin position="565"/>
        <end position="586"/>
    </location>
</feature>
<sequence>MTDNNEDLQHISSACVKAKQAVEAIGNLQNNDIRNVAAFTATNTASTSSVPSSSPSNAIELLRRFPTYSARGVTATRKRTSTSAFTSSKSRGNKTGRPRQFSTKTCLIEGYSANSIACESDEMLDFLSAFDCKRKVTHSNIVEIVREVAHKEIVQKPKYRICSSPMTLGESPGPFLHESGLLEYSKQTQEWEEVQVSDGEQVLSVPQGQYVKLNFTMRSHYPLPCVWKEYLEIRDGNNQSANVLGVFCGEYKTGLVRSSGRYMSLRFFPHKLYNFTAYYTSRYFNETVLPTMNQVLRTQFVFLNKTSSLWCPVKGAPAPYIIWRKKGVAVQNSTSIRFQLKITSDNNVNYTCEVRSGEEMLRKEISLSTKEYSSSPEQVTTPFKYEAFHVLDEDALYSKLLRPNNSRSGLLSTVTVKKSEVEALLSDVQNIDCVKGKFTEFIVAFEKFKEAHILYMSSIHDETCIARCRESLDHEAVIKDDFVQRVQEWTARAEEVLQLNVQVNPEDSVSEVGSRSAFESPEVSRGFSRSGSRRGSVLHRIGASSLSTAKAREATRVAELRGEAAAFSKRQSFEEQKFRLQQEKRR</sequence>
<dbReference type="Gene3D" id="2.60.40.10">
    <property type="entry name" value="Immunoglobulins"/>
    <property type="match status" value="1"/>
</dbReference>
<keyword evidence="7" id="KW-1185">Reference proteome</keyword>